<keyword evidence="3" id="KW-1185">Reference proteome</keyword>
<feature type="region of interest" description="Disordered" evidence="1">
    <location>
        <begin position="64"/>
        <end position="83"/>
    </location>
</feature>
<comment type="caution">
    <text evidence="2">The sequence shown here is derived from an EMBL/GenBank/DDBJ whole genome shotgun (WGS) entry which is preliminary data.</text>
</comment>
<name>A0A6A0B3R9_9ACTN</name>
<evidence type="ECO:0000313" key="2">
    <source>
        <dbReference type="EMBL" id="GFH38964.1"/>
    </source>
</evidence>
<reference evidence="2 3" key="1">
    <citation type="submission" date="2020-02" db="EMBL/GenBank/DDBJ databases">
        <title>Whole Genome Shotgun Sequence of Streptomyces sp. strain CWH03.</title>
        <authorList>
            <person name="Dohra H."/>
            <person name="Kodani S."/>
            <person name="Yamamura H."/>
        </authorList>
    </citation>
    <scope>NUCLEOTIDE SEQUENCE [LARGE SCALE GENOMIC DNA]</scope>
    <source>
        <strain evidence="2 3">CWH03</strain>
    </source>
</reference>
<proteinExistence type="predicted"/>
<evidence type="ECO:0000313" key="3">
    <source>
        <dbReference type="Proteomes" id="UP000484988"/>
    </source>
</evidence>
<gene>
    <name evidence="2" type="ORF">SCWH03_52280</name>
</gene>
<sequence length="295" mass="31505">MGGGGALVITHQATAVHQPGERALDNPTSRDHHEAGSVVAAAGHPDLHAEGVQGPIHQGARIAAVGPHQTHPREKGTHPFQEGHTRVAVLQVRGGDHHHQQQTQTVHGDVTLGTRHLLRPVVPAPLPGQGGGAAQGLGIDDRRTRLGIVPPFHDAYLLPQPLVQHVQELVRVPAMLECADGRPGREVGRHRPPLDAVVDEVPHRIDHFAVAETLRVAPAATQPARHRHHPPDDLPFLVRQIGRVDAGPQRPVTGIAVQVSETVTLRGEPQVGQRTIGQDDGSVLHDGALFLAWLA</sequence>
<dbReference type="AlphaFoldDB" id="A0A6A0B3R9"/>
<accession>A0A6A0B3R9</accession>
<feature type="region of interest" description="Disordered" evidence="1">
    <location>
        <begin position="1"/>
        <end position="35"/>
    </location>
</feature>
<dbReference type="EMBL" id="BLLG01000021">
    <property type="protein sequence ID" value="GFH38964.1"/>
    <property type="molecule type" value="Genomic_DNA"/>
</dbReference>
<evidence type="ECO:0000256" key="1">
    <source>
        <dbReference type="SAM" id="MobiDB-lite"/>
    </source>
</evidence>
<dbReference type="Proteomes" id="UP000484988">
    <property type="component" value="Unassembled WGS sequence"/>
</dbReference>
<feature type="compositionally biased region" description="Basic and acidic residues" evidence="1">
    <location>
        <begin position="19"/>
        <end position="35"/>
    </location>
</feature>
<protein>
    <submittedName>
        <fullName evidence="2">Uncharacterized protein</fullName>
    </submittedName>
</protein>
<feature type="compositionally biased region" description="Basic and acidic residues" evidence="1">
    <location>
        <begin position="71"/>
        <end position="83"/>
    </location>
</feature>
<organism evidence="2 3">
    <name type="scientific">Streptomyces pacificus</name>
    <dbReference type="NCBI Taxonomy" id="2705029"/>
    <lineage>
        <taxon>Bacteria</taxon>
        <taxon>Bacillati</taxon>
        <taxon>Actinomycetota</taxon>
        <taxon>Actinomycetes</taxon>
        <taxon>Kitasatosporales</taxon>
        <taxon>Streptomycetaceae</taxon>
        <taxon>Streptomyces</taxon>
    </lineage>
</organism>